<sequence length="60" mass="6830">MLRATLSIEKNVDIKKHSSSITFIKRKSIGHYYGIVSSNSSFCFSNIFVLFVFPKVIQTT</sequence>
<accession>A0A482VLY0</accession>
<dbReference type="EMBL" id="QDEB01085585">
    <property type="protein sequence ID" value="RZC33805.1"/>
    <property type="molecule type" value="Genomic_DNA"/>
</dbReference>
<dbReference type="Proteomes" id="UP000292052">
    <property type="component" value="Unassembled WGS sequence"/>
</dbReference>
<reference evidence="2 3" key="1">
    <citation type="submission" date="2017-03" db="EMBL/GenBank/DDBJ databases">
        <title>Genome of the blue death feigning beetle - Asbolus verrucosus.</title>
        <authorList>
            <person name="Rider S.D."/>
        </authorList>
    </citation>
    <scope>NUCLEOTIDE SEQUENCE [LARGE SCALE GENOMIC DNA]</scope>
    <source>
        <strain evidence="2">Butters</strain>
        <tissue evidence="2">Head and leg muscle</tissue>
    </source>
</reference>
<keyword evidence="3" id="KW-1185">Reference proteome</keyword>
<proteinExistence type="predicted"/>
<organism evidence="2 3">
    <name type="scientific">Asbolus verrucosus</name>
    <name type="common">Desert ironclad beetle</name>
    <dbReference type="NCBI Taxonomy" id="1661398"/>
    <lineage>
        <taxon>Eukaryota</taxon>
        <taxon>Metazoa</taxon>
        <taxon>Ecdysozoa</taxon>
        <taxon>Arthropoda</taxon>
        <taxon>Hexapoda</taxon>
        <taxon>Insecta</taxon>
        <taxon>Pterygota</taxon>
        <taxon>Neoptera</taxon>
        <taxon>Endopterygota</taxon>
        <taxon>Coleoptera</taxon>
        <taxon>Polyphaga</taxon>
        <taxon>Cucujiformia</taxon>
        <taxon>Tenebrionidae</taxon>
        <taxon>Pimeliinae</taxon>
        <taxon>Asbolus</taxon>
    </lineage>
</organism>
<evidence type="ECO:0000313" key="2">
    <source>
        <dbReference type="EMBL" id="RZC33805.1"/>
    </source>
</evidence>
<evidence type="ECO:0000256" key="1">
    <source>
        <dbReference type="SAM" id="Phobius"/>
    </source>
</evidence>
<name>A0A482VLY0_ASBVE</name>
<feature type="transmembrane region" description="Helical" evidence="1">
    <location>
        <begin position="32"/>
        <end position="53"/>
    </location>
</feature>
<comment type="caution">
    <text evidence="2">The sequence shown here is derived from an EMBL/GenBank/DDBJ whole genome shotgun (WGS) entry which is preliminary data.</text>
</comment>
<keyword evidence="1" id="KW-0812">Transmembrane</keyword>
<keyword evidence="1" id="KW-0472">Membrane</keyword>
<protein>
    <submittedName>
        <fullName evidence="2">Uncharacterized protein</fullName>
    </submittedName>
</protein>
<dbReference type="AlphaFoldDB" id="A0A482VLY0"/>
<evidence type="ECO:0000313" key="3">
    <source>
        <dbReference type="Proteomes" id="UP000292052"/>
    </source>
</evidence>
<gene>
    <name evidence="2" type="ORF">BDFB_011993</name>
</gene>
<keyword evidence="1" id="KW-1133">Transmembrane helix</keyword>